<evidence type="ECO:0000259" key="3">
    <source>
        <dbReference type="Pfam" id="PF00149"/>
    </source>
</evidence>
<evidence type="ECO:0000313" key="4">
    <source>
        <dbReference type="EMBL" id="GJD46294.1"/>
    </source>
</evidence>
<dbReference type="PANTHER" id="PTHR31302:SF31">
    <property type="entry name" value="PHOSPHODIESTERASE YAEI"/>
    <property type="match status" value="1"/>
</dbReference>
<gene>
    <name evidence="4" type="ORF">AFCDBAGC_4174</name>
</gene>
<reference evidence="4 5" key="1">
    <citation type="journal article" date="2021" name="Front. Microbiol.">
        <title>Comprehensive Comparative Genomics and Phenotyping of Methylobacterium Species.</title>
        <authorList>
            <person name="Alessa O."/>
            <person name="Ogura Y."/>
            <person name="Fujitani Y."/>
            <person name="Takami H."/>
            <person name="Hayashi T."/>
            <person name="Sahin N."/>
            <person name="Tani A."/>
        </authorList>
    </citation>
    <scope>NUCLEOTIDE SEQUENCE [LARGE SCALE GENOMIC DNA]</scope>
    <source>
        <strain evidence="4 5">DSM 23679</strain>
    </source>
</reference>
<dbReference type="Proteomes" id="UP001055117">
    <property type="component" value="Unassembled WGS sequence"/>
</dbReference>
<dbReference type="InterPro" id="IPR029052">
    <property type="entry name" value="Metallo-depent_PP-like"/>
</dbReference>
<evidence type="ECO:0000256" key="2">
    <source>
        <dbReference type="ARBA" id="ARBA00022801"/>
    </source>
</evidence>
<protein>
    <recommendedName>
        <fullName evidence="3">Calcineurin-like phosphoesterase domain-containing protein</fullName>
    </recommendedName>
</protein>
<accession>A0ABQ4QNJ0</accession>
<comment type="caution">
    <text evidence="4">The sequence shown here is derived from an EMBL/GenBank/DDBJ whole genome shotgun (WGS) entry which is preliminary data.</text>
</comment>
<dbReference type="Gene3D" id="3.60.21.10">
    <property type="match status" value="1"/>
</dbReference>
<organism evidence="4 5">
    <name type="scientific">Methylobacterium cerastii</name>
    <dbReference type="NCBI Taxonomy" id="932741"/>
    <lineage>
        <taxon>Bacteria</taxon>
        <taxon>Pseudomonadati</taxon>
        <taxon>Pseudomonadota</taxon>
        <taxon>Alphaproteobacteria</taxon>
        <taxon>Hyphomicrobiales</taxon>
        <taxon>Methylobacteriaceae</taxon>
        <taxon>Methylobacterium</taxon>
    </lineage>
</organism>
<dbReference type="InterPro" id="IPR004843">
    <property type="entry name" value="Calcineurin-like_PHP"/>
</dbReference>
<dbReference type="PROSITE" id="PS51318">
    <property type="entry name" value="TAT"/>
    <property type="match status" value="1"/>
</dbReference>
<feature type="domain" description="Calcineurin-like phosphoesterase" evidence="3">
    <location>
        <begin position="66"/>
        <end position="249"/>
    </location>
</feature>
<evidence type="ECO:0000313" key="5">
    <source>
        <dbReference type="Proteomes" id="UP001055117"/>
    </source>
</evidence>
<dbReference type="InterPro" id="IPR006311">
    <property type="entry name" value="TAT_signal"/>
</dbReference>
<keyword evidence="2" id="KW-0378">Hydrolase</keyword>
<dbReference type="EMBL" id="BPQG01000074">
    <property type="protein sequence ID" value="GJD46294.1"/>
    <property type="molecule type" value="Genomic_DNA"/>
</dbReference>
<dbReference type="Pfam" id="PF00149">
    <property type="entry name" value="Metallophos"/>
    <property type="match status" value="1"/>
</dbReference>
<keyword evidence="5" id="KW-1185">Reference proteome</keyword>
<name>A0ABQ4QNJ0_9HYPH</name>
<dbReference type="SUPFAM" id="SSF56300">
    <property type="entry name" value="Metallo-dependent phosphatases"/>
    <property type="match status" value="1"/>
</dbReference>
<evidence type="ECO:0000256" key="1">
    <source>
        <dbReference type="ARBA" id="ARBA00022723"/>
    </source>
</evidence>
<dbReference type="PANTHER" id="PTHR31302">
    <property type="entry name" value="TRANSMEMBRANE PROTEIN WITH METALLOPHOSPHOESTERASE DOMAIN-RELATED"/>
    <property type="match status" value="1"/>
</dbReference>
<proteinExistence type="predicted"/>
<keyword evidence="1" id="KW-0479">Metal-binding</keyword>
<sequence length="315" mass="33997">MLDRREPEAFMLILPSRRQVLTGLGGTLAAAGLSTGAYAFGVEPLHRLVVTRYAPRLPHWTPGLSLKVAVLADFHVCEPFMPLDRVAEIVDATNALAPDLILMLGDYPAAGRIAWKRVPLPDFARIAAGLRAPLGTYSILGNHDWWDDAEAQAARGGVPEARRVLEAVGIPVMENDALRLTKDGHPFWVAGLGDQQPFLMFDDDSGRDDLPATMAKITDDAPAILMIHEPDAFVDVPERVSLTLAGHTHGGQIRLFGHSPAIRPIHGHDYSYGHVVTQGRHMIVSGGFGVSRIPVRLGVPPEIVLLELGDGPATA</sequence>
<dbReference type="CDD" id="cd07385">
    <property type="entry name" value="MPP_YkuE_C"/>
    <property type="match status" value="1"/>
</dbReference>
<dbReference type="InterPro" id="IPR051158">
    <property type="entry name" value="Metallophosphoesterase_sf"/>
</dbReference>